<accession>A0ABW0GH40</accession>
<dbReference type="Proteomes" id="UP001596166">
    <property type="component" value="Unassembled WGS sequence"/>
</dbReference>
<dbReference type="EMBL" id="JBHSLC010000114">
    <property type="protein sequence ID" value="MFC5359462.1"/>
    <property type="molecule type" value="Genomic_DNA"/>
</dbReference>
<sequence>MARERPQTSAKEFIDRFNALGIVGDDGQPVTVTKGTVSKLVNGQEMPLLGVTFTATMRWLADNTDPTKPKSKLGTAAQRWLSGQGPAPSPPVPKAAGEAPARQAEKQPTAVVLPMEEGASAGGRNTTVSESRREKERLDVELKKRELAKHDREHIPRAEVEVAVDAAITEFRGQFEGFAGLLARQVAGKTDTEAYTLIQAEVRRLLERLSTNLRKAAIGLVDELHDGGAVDESEGE</sequence>
<keyword evidence="3" id="KW-1185">Reference proteome</keyword>
<protein>
    <recommendedName>
        <fullName evidence="4">Terminase small subunit</fullName>
    </recommendedName>
</protein>
<reference evidence="3" key="1">
    <citation type="journal article" date="2019" name="Int. J. Syst. Evol. Microbiol.">
        <title>The Global Catalogue of Microorganisms (GCM) 10K type strain sequencing project: providing services to taxonomists for standard genome sequencing and annotation.</title>
        <authorList>
            <consortium name="The Broad Institute Genomics Platform"/>
            <consortium name="The Broad Institute Genome Sequencing Center for Infectious Disease"/>
            <person name="Wu L."/>
            <person name="Ma J."/>
        </authorList>
    </citation>
    <scope>NUCLEOTIDE SEQUENCE [LARGE SCALE GENOMIC DNA]</scope>
    <source>
        <strain evidence="3">CCUG 58760</strain>
    </source>
</reference>
<evidence type="ECO:0000313" key="3">
    <source>
        <dbReference type="Proteomes" id="UP001596166"/>
    </source>
</evidence>
<evidence type="ECO:0000256" key="1">
    <source>
        <dbReference type="SAM" id="MobiDB-lite"/>
    </source>
</evidence>
<comment type="caution">
    <text evidence="2">The sequence shown here is derived from an EMBL/GenBank/DDBJ whole genome shotgun (WGS) entry which is preliminary data.</text>
</comment>
<evidence type="ECO:0000313" key="2">
    <source>
        <dbReference type="EMBL" id="MFC5359462.1"/>
    </source>
</evidence>
<name>A0ABW0GH40_9PROT</name>
<dbReference type="RefSeq" id="WP_376999509.1">
    <property type="nucleotide sequence ID" value="NZ_JBHSLC010000114.1"/>
</dbReference>
<gene>
    <name evidence="2" type="ORF">ACFPMG_31145</name>
</gene>
<evidence type="ECO:0008006" key="4">
    <source>
        <dbReference type="Google" id="ProtNLM"/>
    </source>
</evidence>
<organism evidence="2 3">
    <name type="scientific">Azospirillum himalayense</name>
    <dbReference type="NCBI Taxonomy" id="654847"/>
    <lineage>
        <taxon>Bacteria</taxon>
        <taxon>Pseudomonadati</taxon>
        <taxon>Pseudomonadota</taxon>
        <taxon>Alphaproteobacteria</taxon>
        <taxon>Rhodospirillales</taxon>
        <taxon>Azospirillaceae</taxon>
        <taxon>Azospirillum</taxon>
    </lineage>
</organism>
<proteinExistence type="predicted"/>
<feature type="region of interest" description="Disordered" evidence="1">
    <location>
        <begin position="62"/>
        <end position="107"/>
    </location>
</feature>